<dbReference type="CDD" id="cd03221">
    <property type="entry name" value="ABCF_EF-3"/>
    <property type="match status" value="2"/>
</dbReference>
<proteinExistence type="predicted"/>
<dbReference type="AlphaFoldDB" id="A0AA96F4N1"/>
<keyword evidence="7" id="KW-1185">Reference proteome</keyword>
<evidence type="ECO:0000313" key="6">
    <source>
        <dbReference type="EMBL" id="WNM23991.1"/>
    </source>
</evidence>
<dbReference type="GO" id="GO:0016887">
    <property type="term" value="F:ATP hydrolysis activity"/>
    <property type="evidence" value="ECO:0007669"/>
    <property type="project" value="InterPro"/>
</dbReference>
<gene>
    <name evidence="6" type="ORF">RN606_11575</name>
</gene>
<evidence type="ECO:0000256" key="3">
    <source>
        <dbReference type="ARBA" id="ARBA00022840"/>
    </source>
</evidence>
<evidence type="ECO:0000256" key="2">
    <source>
        <dbReference type="ARBA" id="ARBA00022741"/>
    </source>
</evidence>
<reference evidence="6 7" key="1">
    <citation type="submission" date="2023-09" db="EMBL/GenBank/DDBJ databases">
        <title>Demequina sp. a novel bacteria isolated from Capsicum annuum.</title>
        <authorList>
            <person name="Humaira Z."/>
            <person name="Lee J."/>
            <person name="Cho D."/>
        </authorList>
    </citation>
    <scope>NUCLEOTIDE SEQUENCE [LARGE SCALE GENOMIC DNA]</scope>
    <source>
        <strain evidence="6 7">OYTSA14</strain>
    </source>
</reference>
<feature type="domain" description="ABC transporter" evidence="5">
    <location>
        <begin position="16"/>
        <end position="293"/>
    </location>
</feature>
<dbReference type="InterPro" id="IPR003439">
    <property type="entry name" value="ABC_transporter-like_ATP-bd"/>
</dbReference>
<dbReference type="Pfam" id="PF00005">
    <property type="entry name" value="ABC_tran"/>
    <property type="match status" value="2"/>
</dbReference>
<dbReference type="Gene3D" id="3.40.50.300">
    <property type="entry name" value="P-loop containing nucleotide triphosphate hydrolases"/>
    <property type="match status" value="2"/>
</dbReference>
<protein>
    <submittedName>
        <fullName evidence="6">ABC-F family ATP-binding cassette domain-containing protein</fullName>
    </submittedName>
</protein>
<dbReference type="PROSITE" id="PS00211">
    <property type="entry name" value="ABC_TRANSPORTER_1"/>
    <property type="match status" value="1"/>
</dbReference>
<dbReference type="Proteomes" id="UP001304125">
    <property type="component" value="Chromosome"/>
</dbReference>
<dbReference type="InterPro" id="IPR050611">
    <property type="entry name" value="ABCF"/>
</dbReference>
<dbReference type="SMART" id="SM00382">
    <property type="entry name" value="AAA"/>
    <property type="match status" value="2"/>
</dbReference>
<organism evidence="6 7">
    <name type="scientific">Demequina capsici</name>
    <dbReference type="NCBI Taxonomy" id="3075620"/>
    <lineage>
        <taxon>Bacteria</taxon>
        <taxon>Bacillati</taxon>
        <taxon>Actinomycetota</taxon>
        <taxon>Actinomycetes</taxon>
        <taxon>Micrococcales</taxon>
        <taxon>Demequinaceae</taxon>
        <taxon>Demequina</taxon>
    </lineage>
</organism>
<dbReference type="PROSITE" id="PS50893">
    <property type="entry name" value="ABC_TRANSPORTER_2"/>
    <property type="match status" value="2"/>
</dbReference>
<dbReference type="RefSeq" id="WP_313497330.1">
    <property type="nucleotide sequence ID" value="NZ_CP134879.1"/>
</dbReference>
<dbReference type="FunFam" id="3.40.50.300:FF:000011">
    <property type="entry name" value="Putative ABC transporter ATP-binding component"/>
    <property type="match status" value="1"/>
</dbReference>
<dbReference type="PANTHER" id="PTHR19211:SF14">
    <property type="entry name" value="ATP-BINDING CASSETTE SUB-FAMILY F MEMBER 1"/>
    <property type="match status" value="1"/>
</dbReference>
<dbReference type="InterPro" id="IPR027417">
    <property type="entry name" value="P-loop_NTPase"/>
</dbReference>
<dbReference type="InterPro" id="IPR003593">
    <property type="entry name" value="AAA+_ATPase"/>
</dbReference>
<dbReference type="GO" id="GO:0005524">
    <property type="term" value="F:ATP binding"/>
    <property type="evidence" value="ECO:0007669"/>
    <property type="project" value="UniProtKB-KW"/>
</dbReference>
<evidence type="ECO:0000256" key="1">
    <source>
        <dbReference type="ARBA" id="ARBA00022737"/>
    </source>
</evidence>
<evidence type="ECO:0000313" key="7">
    <source>
        <dbReference type="Proteomes" id="UP001304125"/>
    </source>
</evidence>
<dbReference type="PANTHER" id="PTHR19211">
    <property type="entry name" value="ATP-BINDING TRANSPORT PROTEIN-RELATED"/>
    <property type="match status" value="1"/>
</dbReference>
<keyword evidence="2" id="KW-0547">Nucleotide-binding</keyword>
<evidence type="ECO:0000259" key="5">
    <source>
        <dbReference type="PROSITE" id="PS50893"/>
    </source>
</evidence>
<accession>A0AA96F4N1</accession>
<keyword evidence="3 6" id="KW-0067">ATP-binding</keyword>
<sequence length="579" mass="60397">MATLSPSFHSSGATQLVVDGVSFSYPDRRVLTAISLTVAGGERVGLIGENGSGKSTLLRLAAGALAPDAGSIVATSSGGWTPRVGLLRQEPPFGDDQTVAQALEAAIAPARDAADAVDALGAALADRPDDAAVAGAFADALEEAERLDAWSADARVGTMLAGLGLASVPRTRPTGRLSGGQRARLSLAWLLLARPDVLLLDEPTNHLDDSATEHLADVLRTWRGPVAMASHDRAFLDDVATVLVDLDPAPVPHRVAAAVDDGGPGSGVGVTRFGGTFTEYLADRAASRERWERRYRDEQAELKRLRAGVRDSHQVGHAGASPRTEARASKKFYADRNATVVARRVNDARARLEELEERQVRRPPAALVFSGLDAGAAHRRAGGATGHAVVAAGVAVAGRLSPVSLAVAPGEHVLITGANGSGKSTLLAVLAGALDPTSGTASIGSGLRVGLLTQEPRIADPFGRGPALTARQAYLDAVGSAAVPLSTFGLLAGRDENRPVAALSVGQQRRLALAIVLADPPDVLLLDEPTNHLSLALVTALEEAIPRFPGTVIVASHDRWLRRRWQGRRLELGRTAARD</sequence>
<evidence type="ECO:0000256" key="4">
    <source>
        <dbReference type="SAM" id="MobiDB-lite"/>
    </source>
</evidence>
<dbReference type="InterPro" id="IPR017871">
    <property type="entry name" value="ABC_transporter-like_CS"/>
</dbReference>
<dbReference type="SUPFAM" id="SSF52540">
    <property type="entry name" value="P-loop containing nucleoside triphosphate hydrolases"/>
    <property type="match status" value="2"/>
</dbReference>
<feature type="domain" description="ABC transporter" evidence="5">
    <location>
        <begin position="384"/>
        <end position="579"/>
    </location>
</feature>
<dbReference type="EMBL" id="CP134879">
    <property type="protein sequence ID" value="WNM23991.1"/>
    <property type="molecule type" value="Genomic_DNA"/>
</dbReference>
<name>A0AA96F4N1_9MICO</name>
<keyword evidence="1" id="KW-0677">Repeat</keyword>
<feature type="region of interest" description="Disordered" evidence="4">
    <location>
        <begin position="310"/>
        <end position="329"/>
    </location>
</feature>